<proteinExistence type="predicted"/>
<organism evidence="1">
    <name type="scientific">uncultured Sulfurovum sp</name>
    <dbReference type="NCBI Taxonomy" id="269237"/>
    <lineage>
        <taxon>Bacteria</taxon>
        <taxon>Pseudomonadati</taxon>
        <taxon>Campylobacterota</taxon>
        <taxon>Epsilonproteobacteria</taxon>
        <taxon>Campylobacterales</taxon>
        <taxon>Sulfurovaceae</taxon>
        <taxon>Sulfurovum</taxon>
        <taxon>environmental samples</taxon>
    </lineage>
</organism>
<evidence type="ECO:0008006" key="2">
    <source>
        <dbReference type="Google" id="ProtNLM"/>
    </source>
</evidence>
<dbReference type="SUPFAM" id="SSF88723">
    <property type="entry name" value="PIN domain-like"/>
    <property type="match status" value="1"/>
</dbReference>
<evidence type="ECO:0000313" key="1">
    <source>
        <dbReference type="EMBL" id="CAA6802930.1"/>
    </source>
</evidence>
<dbReference type="InterPro" id="IPR029060">
    <property type="entry name" value="PIN-like_dom_sf"/>
</dbReference>
<protein>
    <recommendedName>
        <fullName evidence="2">PIN domain-containing protein</fullName>
    </recommendedName>
</protein>
<name>A0A6S6S0G5_9BACT</name>
<reference evidence="1" key="1">
    <citation type="submission" date="2020-01" db="EMBL/GenBank/DDBJ databases">
        <authorList>
            <person name="Meier V. D."/>
            <person name="Meier V D."/>
        </authorList>
    </citation>
    <scope>NUCLEOTIDE SEQUENCE</scope>
    <source>
        <strain evidence="1">HLG_WM_MAG_05</strain>
    </source>
</reference>
<dbReference type="EMBL" id="CACVAU010000008">
    <property type="protein sequence ID" value="CAA6802930.1"/>
    <property type="molecule type" value="Genomic_DNA"/>
</dbReference>
<dbReference type="AlphaFoldDB" id="A0A6S6S0G5"/>
<gene>
    <name evidence="1" type="ORF">HELGO_WM10736</name>
</gene>
<accession>A0A6S6S0G5</accession>
<sequence>MIFLDTNILIEYLKGNKSIISQYSPNELFINDIVVMELYQGAKAKII</sequence>
<dbReference type="Gene3D" id="3.40.50.1010">
    <property type="entry name" value="5'-nuclease"/>
    <property type="match status" value="1"/>
</dbReference>